<accession>A0A4P1KER4</accession>
<evidence type="ECO:0000313" key="1">
    <source>
        <dbReference type="EMBL" id="VTO18927.1"/>
    </source>
</evidence>
<protein>
    <submittedName>
        <fullName evidence="1">Uncharacterized protein</fullName>
    </submittedName>
</protein>
<name>A0A4P1KER4_9CAUL</name>
<gene>
    <name evidence="1" type="ORF">NCTC9239_02940</name>
</gene>
<dbReference type="Proteomes" id="UP000309952">
    <property type="component" value="Chromosome"/>
</dbReference>
<dbReference type="EMBL" id="LR588407">
    <property type="protein sequence ID" value="VTO18927.1"/>
    <property type="molecule type" value="Genomic_DNA"/>
</dbReference>
<reference evidence="1 2" key="1">
    <citation type="submission" date="2019-04" db="EMBL/GenBank/DDBJ databases">
        <authorList>
            <consortium name="Pathogen Informatics"/>
        </authorList>
    </citation>
    <scope>NUCLEOTIDE SEQUENCE [LARGE SCALE GENOMIC DNA]</scope>
    <source>
        <strain evidence="1 2">NCTC9239</strain>
    </source>
</reference>
<proteinExistence type="predicted"/>
<evidence type="ECO:0000313" key="2">
    <source>
        <dbReference type="Proteomes" id="UP000309952"/>
    </source>
</evidence>
<keyword evidence="2" id="KW-1185">Reference proteome</keyword>
<dbReference type="AlphaFoldDB" id="A0A4P1KER4"/>
<dbReference type="KEGG" id="bvy:NCTC9239_02940"/>
<organism evidence="1 2">
    <name type="scientific">Brevundimonas vancanneytii</name>
    <dbReference type="NCBI Taxonomy" id="1325724"/>
    <lineage>
        <taxon>Bacteria</taxon>
        <taxon>Pseudomonadati</taxon>
        <taxon>Pseudomonadota</taxon>
        <taxon>Alphaproteobacteria</taxon>
        <taxon>Caulobacterales</taxon>
        <taxon>Caulobacteraceae</taxon>
        <taxon>Brevundimonas</taxon>
    </lineage>
</organism>
<sequence>MNQVMVLTPIRPTEAASSMCAMPATRVVNTSGAMIILIKRRKTSVIRFRFDAAAEA</sequence>